<dbReference type="InterPro" id="IPR006091">
    <property type="entry name" value="Acyl-CoA_Oxase/DH_mid-dom"/>
</dbReference>
<dbReference type="RefSeq" id="WP_131154098.1">
    <property type="nucleotide sequence ID" value="NZ_CP036402.1"/>
</dbReference>
<evidence type="ECO:0000313" key="10">
    <source>
        <dbReference type="EMBL" id="QBI19101.1"/>
    </source>
</evidence>
<comment type="cofactor">
    <cofactor evidence="1 6">
        <name>FAD</name>
        <dbReference type="ChEBI" id="CHEBI:57692"/>
    </cofactor>
</comment>
<evidence type="ECO:0000256" key="3">
    <source>
        <dbReference type="ARBA" id="ARBA00022630"/>
    </source>
</evidence>
<dbReference type="Pfam" id="PF02770">
    <property type="entry name" value="Acyl-CoA_dh_M"/>
    <property type="match status" value="1"/>
</dbReference>
<dbReference type="SUPFAM" id="SSF47203">
    <property type="entry name" value="Acyl-CoA dehydrogenase C-terminal domain-like"/>
    <property type="match status" value="1"/>
</dbReference>
<keyword evidence="11" id="KW-1185">Reference proteome</keyword>
<dbReference type="SUPFAM" id="SSF56645">
    <property type="entry name" value="Acyl-CoA dehydrogenase NM domain-like"/>
    <property type="match status" value="1"/>
</dbReference>
<evidence type="ECO:0000259" key="7">
    <source>
        <dbReference type="Pfam" id="PF00441"/>
    </source>
</evidence>
<feature type="domain" description="Acyl-CoA dehydrogenase/oxidase N-terminal" evidence="9">
    <location>
        <begin position="6"/>
        <end position="118"/>
    </location>
</feature>
<dbReference type="Pfam" id="PF02771">
    <property type="entry name" value="Acyl-CoA_dh_N"/>
    <property type="match status" value="1"/>
</dbReference>
<dbReference type="EMBL" id="CP036402">
    <property type="protein sequence ID" value="QBI19101.1"/>
    <property type="molecule type" value="Genomic_DNA"/>
</dbReference>
<accession>A0A411YCZ2</accession>
<dbReference type="InterPro" id="IPR009100">
    <property type="entry name" value="AcylCoA_DH/oxidase_NM_dom_sf"/>
</dbReference>
<dbReference type="InterPro" id="IPR037069">
    <property type="entry name" value="AcylCoA_DH/ox_N_sf"/>
</dbReference>
<dbReference type="GO" id="GO:0050660">
    <property type="term" value="F:flavin adenine dinucleotide binding"/>
    <property type="evidence" value="ECO:0007669"/>
    <property type="project" value="InterPro"/>
</dbReference>
<reference evidence="10 11" key="1">
    <citation type="submission" date="2019-01" db="EMBL/GenBank/DDBJ databases">
        <title>Egibacter rhizosphaerae EGI 80759T.</title>
        <authorList>
            <person name="Chen D.-D."/>
            <person name="Tian Y."/>
            <person name="Jiao J.-Y."/>
            <person name="Zhang X.-T."/>
            <person name="Zhang Y.-G."/>
            <person name="Zhang Y."/>
            <person name="Xiao M."/>
            <person name="Shu W.-S."/>
            <person name="Li W.-J."/>
        </authorList>
    </citation>
    <scope>NUCLEOTIDE SEQUENCE [LARGE SCALE GENOMIC DNA]</scope>
    <source>
        <strain evidence="10 11">EGI 80759</strain>
    </source>
</reference>
<dbReference type="KEGG" id="erz:ER308_05800"/>
<dbReference type="Gene3D" id="2.40.110.10">
    <property type="entry name" value="Butyryl-CoA Dehydrogenase, subunit A, domain 2"/>
    <property type="match status" value="1"/>
</dbReference>
<keyword evidence="5 6" id="KW-0560">Oxidoreductase</keyword>
<feature type="domain" description="Acyl-CoA oxidase/dehydrogenase middle" evidence="8">
    <location>
        <begin position="126"/>
        <end position="218"/>
    </location>
</feature>
<dbReference type="AlphaFoldDB" id="A0A411YCZ2"/>
<dbReference type="InterPro" id="IPR046373">
    <property type="entry name" value="Acyl-CoA_Oxase/DH_mid-dom_sf"/>
</dbReference>
<dbReference type="Proteomes" id="UP000291469">
    <property type="component" value="Chromosome"/>
</dbReference>
<dbReference type="Gene3D" id="1.10.540.10">
    <property type="entry name" value="Acyl-CoA dehydrogenase/oxidase, N-terminal domain"/>
    <property type="match status" value="1"/>
</dbReference>
<evidence type="ECO:0000259" key="8">
    <source>
        <dbReference type="Pfam" id="PF02770"/>
    </source>
</evidence>
<feature type="domain" description="Acyl-CoA dehydrogenase/oxidase C-terminal" evidence="7">
    <location>
        <begin position="230"/>
        <end position="381"/>
    </location>
</feature>
<organism evidence="10 11">
    <name type="scientific">Egibacter rhizosphaerae</name>
    <dbReference type="NCBI Taxonomy" id="1670831"/>
    <lineage>
        <taxon>Bacteria</taxon>
        <taxon>Bacillati</taxon>
        <taxon>Actinomycetota</taxon>
        <taxon>Nitriliruptoria</taxon>
        <taxon>Egibacterales</taxon>
        <taxon>Egibacteraceae</taxon>
        <taxon>Egibacter</taxon>
    </lineage>
</organism>
<evidence type="ECO:0000259" key="9">
    <source>
        <dbReference type="Pfam" id="PF02771"/>
    </source>
</evidence>
<proteinExistence type="inferred from homology"/>
<evidence type="ECO:0000256" key="1">
    <source>
        <dbReference type="ARBA" id="ARBA00001974"/>
    </source>
</evidence>
<evidence type="ECO:0000256" key="4">
    <source>
        <dbReference type="ARBA" id="ARBA00022827"/>
    </source>
</evidence>
<evidence type="ECO:0000256" key="5">
    <source>
        <dbReference type="ARBA" id="ARBA00023002"/>
    </source>
</evidence>
<dbReference type="InterPro" id="IPR052161">
    <property type="entry name" value="Mycobact_Acyl-CoA_DH"/>
</dbReference>
<dbReference type="Gene3D" id="1.20.140.10">
    <property type="entry name" value="Butyryl-CoA Dehydrogenase, subunit A, domain 3"/>
    <property type="match status" value="1"/>
</dbReference>
<gene>
    <name evidence="10" type="ORF">ER308_05800</name>
</gene>
<dbReference type="InterPro" id="IPR036250">
    <property type="entry name" value="AcylCo_DH-like_C"/>
</dbReference>
<dbReference type="FunFam" id="2.40.110.10:FF:000011">
    <property type="entry name" value="Acyl-CoA dehydrogenase FadE34"/>
    <property type="match status" value="1"/>
</dbReference>
<dbReference type="InterPro" id="IPR009075">
    <property type="entry name" value="AcylCo_DH/oxidase_C"/>
</dbReference>
<name>A0A411YCZ2_9ACTN</name>
<keyword evidence="3 6" id="KW-0285">Flavoprotein</keyword>
<dbReference type="InterPro" id="IPR013786">
    <property type="entry name" value="AcylCoA_DH/ox_N"/>
</dbReference>
<dbReference type="GO" id="GO:0016627">
    <property type="term" value="F:oxidoreductase activity, acting on the CH-CH group of donors"/>
    <property type="evidence" value="ECO:0007669"/>
    <property type="project" value="InterPro"/>
</dbReference>
<dbReference type="OrthoDB" id="3964153at2"/>
<evidence type="ECO:0000256" key="6">
    <source>
        <dbReference type="RuleBase" id="RU362125"/>
    </source>
</evidence>
<comment type="similarity">
    <text evidence="2 6">Belongs to the acyl-CoA dehydrogenase family.</text>
</comment>
<keyword evidence="4 6" id="KW-0274">FAD</keyword>
<evidence type="ECO:0000313" key="11">
    <source>
        <dbReference type="Proteomes" id="UP000291469"/>
    </source>
</evidence>
<dbReference type="Pfam" id="PF00441">
    <property type="entry name" value="Acyl-CoA_dh_1"/>
    <property type="match status" value="1"/>
</dbReference>
<dbReference type="PANTHER" id="PTHR43292:SF3">
    <property type="entry name" value="ACYL-COA DEHYDROGENASE FADE29"/>
    <property type="match status" value="1"/>
</dbReference>
<evidence type="ECO:0000256" key="2">
    <source>
        <dbReference type="ARBA" id="ARBA00009347"/>
    </source>
</evidence>
<sequence length="389" mass="43567">MDLRLTDQQQAFRDEVREWLATNVPAEALPPSSTAEGLEAHRAWERRLYEAGYAAIHWPTAYGGRDADLLTQAIFSEEYARAGAPHRINVLALGLAGPVLIDYGTEDQKRRWLPGILSCDEIWSQGFSEPDAGSDLAALKTTAVREGDELVVNGQKIWTTLGRFADWIFALVRTNRDAPKHQGITFVMIPMDSPGIEVRPIMQINEDPGFSEVFFSDVRVPVDHVVGEIDDGWRIAMATLGYERGTGLGNHVRFSQNVDELIALARAEGADRDPLVRDRIAQRFVETEVFRHHTYRGLTRMASGEGLGPEASLNKLYWSEMETRIFEDGLDLMGASAQLSDEADTPSAVDEWHKRYWYARASRIYAGTSEIQKNIIAERVLGLPKEPRG</sequence>
<dbReference type="GO" id="GO:0005886">
    <property type="term" value="C:plasma membrane"/>
    <property type="evidence" value="ECO:0007669"/>
    <property type="project" value="TreeGrafter"/>
</dbReference>
<protein>
    <submittedName>
        <fullName evidence="10">Acyl-CoA dehydrogenase</fullName>
    </submittedName>
</protein>
<dbReference type="PANTHER" id="PTHR43292">
    <property type="entry name" value="ACYL-COA DEHYDROGENASE"/>
    <property type="match status" value="1"/>
</dbReference>